<evidence type="ECO:0000313" key="8">
    <source>
        <dbReference type="EMBL" id="GFR40954.1"/>
    </source>
</evidence>
<dbReference type="GO" id="GO:0004620">
    <property type="term" value="F:phospholipase activity"/>
    <property type="evidence" value="ECO:0007669"/>
    <property type="project" value="InterPro"/>
</dbReference>
<keyword evidence="2 7" id="KW-0732">Signal</keyword>
<reference evidence="8 9" key="1">
    <citation type="journal article" date="2021" name="Sci. Rep.">
        <title>Genome sequencing of the multicellular alga Astrephomene provides insights into convergent evolution of germ-soma differentiation.</title>
        <authorList>
            <person name="Yamashita S."/>
            <person name="Yamamoto K."/>
            <person name="Matsuzaki R."/>
            <person name="Suzuki S."/>
            <person name="Yamaguchi H."/>
            <person name="Hirooka S."/>
            <person name="Minakuchi Y."/>
            <person name="Miyagishima S."/>
            <person name="Kawachi M."/>
            <person name="Toyoda A."/>
            <person name="Nozaki H."/>
        </authorList>
    </citation>
    <scope>NUCLEOTIDE SEQUENCE [LARGE SCALE GENOMIC DNA]</scope>
    <source>
        <strain evidence="8 9">NIES-4017</strain>
    </source>
</reference>
<evidence type="ECO:0000256" key="3">
    <source>
        <dbReference type="ARBA" id="ARBA00022801"/>
    </source>
</evidence>
<comment type="caution">
    <text evidence="8">The sequence shown here is derived from an EMBL/GenBank/DDBJ whole genome shotgun (WGS) entry which is preliminary data.</text>
</comment>
<gene>
    <name evidence="8" type="ORF">Agub_g1618</name>
</gene>
<evidence type="ECO:0000256" key="5">
    <source>
        <dbReference type="ARBA" id="ARBA00023098"/>
    </source>
</evidence>
<dbReference type="EMBL" id="BMAR01000001">
    <property type="protein sequence ID" value="GFR40954.1"/>
    <property type="molecule type" value="Genomic_DNA"/>
</dbReference>
<dbReference type="Proteomes" id="UP001054857">
    <property type="component" value="Unassembled WGS sequence"/>
</dbReference>
<evidence type="ECO:0000256" key="6">
    <source>
        <dbReference type="ARBA" id="ARBA00023180"/>
    </source>
</evidence>
<keyword evidence="6" id="KW-0325">Glycoprotein</keyword>
<dbReference type="GO" id="GO:0005576">
    <property type="term" value="C:extracellular region"/>
    <property type="evidence" value="ECO:0007669"/>
    <property type="project" value="TreeGrafter"/>
</dbReference>
<dbReference type="Gene3D" id="3.60.60.30">
    <property type="match status" value="1"/>
</dbReference>
<organism evidence="8 9">
    <name type="scientific">Astrephomene gubernaculifera</name>
    <dbReference type="NCBI Taxonomy" id="47775"/>
    <lineage>
        <taxon>Eukaryota</taxon>
        <taxon>Viridiplantae</taxon>
        <taxon>Chlorophyta</taxon>
        <taxon>core chlorophytes</taxon>
        <taxon>Chlorophyceae</taxon>
        <taxon>CS clade</taxon>
        <taxon>Chlamydomonadales</taxon>
        <taxon>Astrephomenaceae</taxon>
        <taxon>Astrephomene</taxon>
    </lineage>
</organism>
<dbReference type="Pfam" id="PF04916">
    <property type="entry name" value="Phospholip_B"/>
    <property type="match status" value="1"/>
</dbReference>
<keyword evidence="3 7" id="KW-0378">Hydrolase</keyword>
<dbReference type="EC" id="3.1.1.-" evidence="7"/>
<keyword evidence="4 7" id="KW-0442">Lipid degradation</keyword>
<protein>
    <recommendedName>
        <fullName evidence="7">Phospholipase B-like</fullName>
        <ecNumber evidence="7">3.1.1.-</ecNumber>
    </recommendedName>
</protein>
<accession>A0AAD3HGY7</accession>
<dbReference type="PANTHER" id="PTHR12370">
    <property type="entry name" value="PHOSPHOLIPASE B-RELATED"/>
    <property type="match status" value="1"/>
</dbReference>
<evidence type="ECO:0000256" key="2">
    <source>
        <dbReference type="ARBA" id="ARBA00022729"/>
    </source>
</evidence>
<dbReference type="GO" id="GO:0009395">
    <property type="term" value="P:phospholipid catabolic process"/>
    <property type="evidence" value="ECO:0007669"/>
    <property type="project" value="TreeGrafter"/>
</dbReference>
<keyword evidence="5 7" id="KW-0443">Lipid metabolism</keyword>
<proteinExistence type="inferred from homology"/>
<keyword evidence="9" id="KW-1185">Reference proteome</keyword>
<evidence type="ECO:0000256" key="7">
    <source>
        <dbReference type="RuleBase" id="RU364138"/>
    </source>
</evidence>
<feature type="signal peptide" evidence="7">
    <location>
        <begin position="1"/>
        <end position="29"/>
    </location>
</feature>
<evidence type="ECO:0000256" key="4">
    <source>
        <dbReference type="ARBA" id="ARBA00022963"/>
    </source>
</evidence>
<evidence type="ECO:0000313" key="9">
    <source>
        <dbReference type="Proteomes" id="UP001054857"/>
    </source>
</evidence>
<evidence type="ECO:0000256" key="1">
    <source>
        <dbReference type="ARBA" id="ARBA00007835"/>
    </source>
</evidence>
<comment type="function">
    <text evidence="7">Putative phospholipase.</text>
</comment>
<dbReference type="InterPro" id="IPR007000">
    <property type="entry name" value="PLipase_B-like"/>
</dbReference>
<dbReference type="PANTHER" id="PTHR12370:SF3">
    <property type="entry name" value="PHOSPHOLIPASE B-LIKE 2-RELATED"/>
    <property type="match status" value="1"/>
</dbReference>
<sequence>MAFHHNSQSIVIAGVILSAILFASQAVDAVDTTPQGFTSIHETCREIERNAHVVRGCAIKASDGSWSVVDDAGPQCAASATFVDSAYTASNFGKLRIVTGGDYSDADQVYAAGFIEGYLTAARIYDHHFNLRSYFDTMLNESAALELALDWLEEQEQWAAARVASAPPSDPYWRLLGWLQQQFNGLVAGYQ</sequence>
<feature type="chain" id="PRO_5041774715" description="Phospholipase B-like" evidence="7">
    <location>
        <begin position="30"/>
        <end position="191"/>
    </location>
</feature>
<dbReference type="AlphaFoldDB" id="A0AAD3HGY7"/>
<comment type="similarity">
    <text evidence="1 7">Belongs to the phospholipase B-like family.</text>
</comment>
<feature type="non-terminal residue" evidence="8">
    <location>
        <position position="1"/>
    </location>
</feature>
<name>A0AAD3HGY7_9CHLO</name>